<comment type="function">
    <text evidence="2">Catalyzes the hydrolysis of 5-hydroxyisourate (HIU) to 2-oxo-4-hydroxy-4-carboxy-5-ureidoimidazoline (OHCU).</text>
</comment>
<keyword evidence="10" id="KW-1185">Reference proteome</keyword>
<dbReference type="PANTHER" id="PTHR10395:SF7">
    <property type="entry name" value="5-HYDROXYISOURATE HYDROLASE"/>
    <property type="match status" value="1"/>
</dbReference>
<feature type="domain" description="Transthyretin/hydroxyisourate hydrolase" evidence="8">
    <location>
        <begin position="21"/>
        <end position="134"/>
    </location>
</feature>
<evidence type="ECO:0000313" key="9">
    <source>
        <dbReference type="EMBL" id="KAK9722174.1"/>
    </source>
</evidence>
<dbReference type="PROSITE" id="PS00769">
    <property type="entry name" value="TRANSTHYRETIN_2"/>
    <property type="match status" value="1"/>
</dbReference>
<proteinExistence type="inferred from homology"/>
<dbReference type="InterPro" id="IPR014306">
    <property type="entry name" value="Hydroxyisourate_hydrolase"/>
</dbReference>
<evidence type="ECO:0000256" key="6">
    <source>
        <dbReference type="ARBA" id="ARBA00022801"/>
    </source>
</evidence>
<name>A0ABR2W7D8_9FUNG</name>
<organism evidence="9 10">
    <name type="scientific">Basidiobolus ranarum</name>
    <dbReference type="NCBI Taxonomy" id="34480"/>
    <lineage>
        <taxon>Eukaryota</taxon>
        <taxon>Fungi</taxon>
        <taxon>Fungi incertae sedis</taxon>
        <taxon>Zoopagomycota</taxon>
        <taxon>Entomophthoromycotina</taxon>
        <taxon>Basidiobolomycetes</taxon>
        <taxon>Basidiobolales</taxon>
        <taxon>Basidiobolaceae</taxon>
        <taxon>Basidiobolus</taxon>
    </lineage>
</organism>
<dbReference type="SUPFAM" id="SSF49472">
    <property type="entry name" value="Transthyretin (synonym: prealbumin)"/>
    <property type="match status" value="1"/>
</dbReference>
<keyword evidence="6 7" id="KW-0378">Hydrolase</keyword>
<dbReference type="PRINTS" id="PR00189">
    <property type="entry name" value="TRNSTHYRETIN"/>
</dbReference>
<evidence type="ECO:0000256" key="4">
    <source>
        <dbReference type="ARBA" id="ARBA00011881"/>
    </source>
</evidence>
<comment type="subunit">
    <text evidence="4 7">Homotetramer.</text>
</comment>
<evidence type="ECO:0000256" key="5">
    <source>
        <dbReference type="ARBA" id="ARBA00022631"/>
    </source>
</evidence>
<comment type="catalytic activity">
    <reaction evidence="1 7">
        <text>5-hydroxyisourate + H2O = 5-hydroxy-2-oxo-4-ureido-2,5-dihydro-1H-imidazole-5-carboxylate + H(+)</text>
        <dbReference type="Rhea" id="RHEA:23736"/>
        <dbReference type="ChEBI" id="CHEBI:15377"/>
        <dbReference type="ChEBI" id="CHEBI:15378"/>
        <dbReference type="ChEBI" id="CHEBI:18072"/>
        <dbReference type="ChEBI" id="CHEBI:58639"/>
        <dbReference type="EC" id="3.5.2.17"/>
    </reaction>
</comment>
<sequence length="135" mass="15311">MSNSTTQRLQNLASHLKPAMRTRSPITAHVLDSSVGKPAQEVKLTIEKLENIHWQVIGEALTNTDGRCPELLALDYDLKAGIYQVTFNTGDYYKKQGVPCFYPYVKITFEITSPEEHYHIPLLLSPYSYSTYRGS</sequence>
<dbReference type="EMBL" id="JASJQH010006957">
    <property type="protein sequence ID" value="KAK9722174.1"/>
    <property type="molecule type" value="Genomic_DNA"/>
</dbReference>
<comment type="caution">
    <text evidence="9">The sequence shown here is derived from an EMBL/GenBank/DDBJ whole genome shotgun (WGS) entry which is preliminary data.</text>
</comment>
<keyword evidence="5 7" id="KW-0659">Purine metabolism</keyword>
<evidence type="ECO:0000256" key="3">
    <source>
        <dbReference type="ARBA" id="ARBA00009850"/>
    </source>
</evidence>
<gene>
    <name evidence="9" type="ORF">K7432_002892</name>
</gene>
<dbReference type="InterPro" id="IPR023419">
    <property type="entry name" value="Transthyretin_CS"/>
</dbReference>
<dbReference type="InterPro" id="IPR023416">
    <property type="entry name" value="Transthyretin/HIU_hydrolase_d"/>
</dbReference>
<comment type="similarity">
    <text evidence="3 7">Belongs to the transthyretin family. 5-hydroxyisourate hydrolase subfamily.</text>
</comment>
<evidence type="ECO:0000256" key="7">
    <source>
        <dbReference type="RuleBase" id="RU361270"/>
    </source>
</evidence>
<evidence type="ECO:0000256" key="2">
    <source>
        <dbReference type="ARBA" id="ARBA00002704"/>
    </source>
</evidence>
<accession>A0ABR2W7D8</accession>
<dbReference type="Gene3D" id="2.60.40.180">
    <property type="entry name" value="Transthyretin/hydroxyisourate hydrolase domain"/>
    <property type="match status" value="1"/>
</dbReference>
<dbReference type="PANTHER" id="PTHR10395">
    <property type="entry name" value="URICASE AND TRANSTHYRETIN-RELATED"/>
    <property type="match status" value="1"/>
</dbReference>
<dbReference type="SMART" id="SM00095">
    <property type="entry name" value="TR_THY"/>
    <property type="match status" value="1"/>
</dbReference>
<evidence type="ECO:0000313" key="10">
    <source>
        <dbReference type="Proteomes" id="UP001479436"/>
    </source>
</evidence>
<dbReference type="Proteomes" id="UP001479436">
    <property type="component" value="Unassembled WGS sequence"/>
</dbReference>
<dbReference type="CDD" id="cd05822">
    <property type="entry name" value="TLP_HIUase"/>
    <property type="match status" value="1"/>
</dbReference>
<dbReference type="NCBIfam" id="TIGR02962">
    <property type="entry name" value="hdxy_isourate"/>
    <property type="match status" value="1"/>
</dbReference>
<dbReference type="InterPro" id="IPR036817">
    <property type="entry name" value="Transthyretin/HIU_hydrolase_sf"/>
</dbReference>
<dbReference type="EC" id="3.5.2.17" evidence="7"/>
<dbReference type="Pfam" id="PF00576">
    <property type="entry name" value="Transthyretin"/>
    <property type="match status" value="1"/>
</dbReference>
<dbReference type="InterPro" id="IPR000895">
    <property type="entry name" value="Transthyretin/HIU_hydrolase"/>
</dbReference>
<evidence type="ECO:0000259" key="8">
    <source>
        <dbReference type="SMART" id="SM00095"/>
    </source>
</evidence>
<protein>
    <recommendedName>
        <fullName evidence="7">5-hydroxyisourate hydrolase</fullName>
        <shortName evidence="7">HIU hydrolase</shortName>
        <shortName evidence="7">HIUHase</shortName>
        <ecNumber evidence="7">3.5.2.17</ecNumber>
    </recommendedName>
</protein>
<reference evidence="9 10" key="1">
    <citation type="submission" date="2023-04" db="EMBL/GenBank/DDBJ databases">
        <title>Genome of Basidiobolus ranarum AG-B5.</title>
        <authorList>
            <person name="Stajich J.E."/>
            <person name="Carter-House D."/>
            <person name="Gryganskyi A."/>
        </authorList>
    </citation>
    <scope>NUCLEOTIDE SEQUENCE [LARGE SCALE GENOMIC DNA]</scope>
    <source>
        <strain evidence="9 10">AG-B5</strain>
    </source>
</reference>
<evidence type="ECO:0000256" key="1">
    <source>
        <dbReference type="ARBA" id="ARBA00001043"/>
    </source>
</evidence>